<feature type="region of interest" description="Disordered" evidence="1">
    <location>
        <begin position="34"/>
        <end position="217"/>
    </location>
</feature>
<feature type="signal peptide" evidence="2">
    <location>
        <begin position="1"/>
        <end position="28"/>
    </location>
</feature>
<sequence>MRLRGGSVGSVTVIVAVLGILVGVCVEAAPNPDGLTEGLDEDDDGPAGGAEGKGFFEHIASAIQNAIGNKKPEEPPAPAGPQYPTTTEGPYTTTSEPYSTTEKPYTTTEEPYSTTGEPYTTTEESYSTTSTSTTSTTASYGSNEVECSSCPDGGYVFPDSGTTSSASSSSSSSSSSNSGYGSLNNSSSSAGDEDILGVDWEDVFGPSNQAEVDAAHA</sequence>
<evidence type="ECO:0000256" key="2">
    <source>
        <dbReference type="SAM" id="SignalP"/>
    </source>
</evidence>
<accession>A0A6J1RXC2</accession>
<feature type="compositionally biased region" description="Acidic residues" evidence="1">
    <location>
        <begin position="191"/>
        <end position="202"/>
    </location>
</feature>
<dbReference type="Proteomes" id="UP000504606">
    <property type="component" value="Unplaced"/>
</dbReference>
<keyword evidence="2" id="KW-0732">Signal</keyword>
<evidence type="ECO:0000313" key="3">
    <source>
        <dbReference type="Proteomes" id="UP000504606"/>
    </source>
</evidence>
<protein>
    <submittedName>
        <fullName evidence="4">Uncharacterized protein</fullName>
    </submittedName>
</protein>
<dbReference type="KEGG" id="foc:113201850"/>
<dbReference type="RefSeq" id="XP_026271590.1">
    <property type="nucleotide sequence ID" value="XM_026415805.2"/>
</dbReference>
<feature type="compositionally biased region" description="Low complexity" evidence="1">
    <location>
        <begin position="83"/>
        <end position="137"/>
    </location>
</feature>
<dbReference type="GeneID" id="113201850"/>
<name>A0A6J1RXC2_FRAOC</name>
<dbReference type="AlphaFoldDB" id="A0A6J1RXC2"/>
<evidence type="ECO:0000313" key="4">
    <source>
        <dbReference type="RefSeq" id="XP_026271590.1"/>
    </source>
</evidence>
<proteinExistence type="predicted"/>
<organism evidence="3 4">
    <name type="scientific">Frankliniella occidentalis</name>
    <name type="common">Western flower thrips</name>
    <name type="synonym">Euthrips occidentalis</name>
    <dbReference type="NCBI Taxonomy" id="133901"/>
    <lineage>
        <taxon>Eukaryota</taxon>
        <taxon>Metazoa</taxon>
        <taxon>Ecdysozoa</taxon>
        <taxon>Arthropoda</taxon>
        <taxon>Hexapoda</taxon>
        <taxon>Insecta</taxon>
        <taxon>Pterygota</taxon>
        <taxon>Neoptera</taxon>
        <taxon>Paraneoptera</taxon>
        <taxon>Thysanoptera</taxon>
        <taxon>Terebrantia</taxon>
        <taxon>Thripoidea</taxon>
        <taxon>Thripidae</taxon>
        <taxon>Frankliniella</taxon>
    </lineage>
</organism>
<feature type="compositionally biased region" description="Low complexity" evidence="1">
    <location>
        <begin position="160"/>
        <end position="190"/>
    </location>
</feature>
<keyword evidence="3" id="KW-1185">Reference proteome</keyword>
<feature type="chain" id="PRO_5027039300" evidence="2">
    <location>
        <begin position="29"/>
        <end position="217"/>
    </location>
</feature>
<evidence type="ECO:0000256" key="1">
    <source>
        <dbReference type="SAM" id="MobiDB-lite"/>
    </source>
</evidence>
<reference evidence="4" key="1">
    <citation type="submission" date="2025-08" db="UniProtKB">
        <authorList>
            <consortium name="RefSeq"/>
        </authorList>
    </citation>
    <scope>IDENTIFICATION</scope>
    <source>
        <tissue evidence="4">Whole organism</tissue>
    </source>
</reference>
<gene>
    <name evidence="4" type="primary">LOC113201850</name>
</gene>